<dbReference type="EMBL" id="BGPR01000215">
    <property type="protein sequence ID" value="GBM05531.1"/>
    <property type="molecule type" value="Genomic_DNA"/>
</dbReference>
<evidence type="ECO:0000313" key="3">
    <source>
        <dbReference type="Proteomes" id="UP000499080"/>
    </source>
</evidence>
<gene>
    <name evidence="2" type="ORF">AVEN_94805_1</name>
</gene>
<feature type="region of interest" description="Disordered" evidence="1">
    <location>
        <begin position="1"/>
        <end position="26"/>
    </location>
</feature>
<feature type="compositionally biased region" description="Polar residues" evidence="1">
    <location>
        <begin position="1"/>
        <end position="11"/>
    </location>
</feature>
<dbReference type="AlphaFoldDB" id="A0A4Y2CMA0"/>
<proteinExistence type="predicted"/>
<name>A0A4Y2CMA0_ARAVE</name>
<sequence length="83" mass="9215">MSVQSCGSSVHPTGVKRPLAMDSKKRTFDLYNPNNVKEIHRLLFGDQSDTNSGDDLQVRDQDSEAEQSDVDSSSEDEHSDNDT</sequence>
<feature type="compositionally biased region" description="Acidic residues" evidence="1">
    <location>
        <begin position="63"/>
        <end position="83"/>
    </location>
</feature>
<dbReference type="Proteomes" id="UP000499080">
    <property type="component" value="Unassembled WGS sequence"/>
</dbReference>
<feature type="region of interest" description="Disordered" evidence="1">
    <location>
        <begin position="43"/>
        <end position="83"/>
    </location>
</feature>
<comment type="caution">
    <text evidence="2">The sequence shown here is derived from an EMBL/GenBank/DDBJ whole genome shotgun (WGS) entry which is preliminary data.</text>
</comment>
<accession>A0A4Y2CMA0</accession>
<reference evidence="2 3" key="1">
    <citation type="journal article" date="2019" name="Sci. Rep.">
        <title>Orb-weaving spider Araneus ventricosus genome elucidates the spidroin gene catalogue.</title>
        <authorList>
            <person name="Kono N."/>
            <person name="Nakamura H."/>
            <person name="Ohtoshi R."/>
            <person name="Moran D.A.P."/>
            <person name="Shinohara A."/>
            <person name="Yoshida Y."/>
            <person name="Fujiwara M."/>
            <person name="Mori M."/>
            <person name="Tomita M."/>
            <person name="Arakawa K."/>
        </authorList>
    </citation>
    <scope>NUCLEOTIDE SEQUENCE [LARGE SCALE GENOMIC DNA]</scope>
</reference>
<keyword evidence="3" id="KW-1185">Reference proteome</keyword>
<protein>
    <submittedName>
        <fullName evidence="2">Uncharacterized protein</fullName>
    </submittedName>
</protein>
<evidence type="ECO:0000313" key="2">
    <source>
        <dbReference type="EMBL" id="GBM05531.1"/>
    </source>
</evidence>
<evidence type="ECO:0000256" key="1">
    <source>
        <dbReference type="SAM" id="MobiDB-lite"/>
    </source>
</evidence>
<organism evidence="2 3">
    <name type="scientific">Araneus ventricosus</name>
    <name type="common">Orbweaver spider</name>
    <name type="synonym">Epeira ventricosa</name>
    <dbReference type="NCBI Taxonomy" id="182803"/>
    <lineage>
        <taxon>Eukaryota</taxon>
        <taxon>Metazoa</taxon>
        <taxon>Ecdysozoa</taxon>
        <taxon>Arthropoda</taxon>
        <taxon>Chelicerata</taxon>
        <taxon>Arachnida</taxon>
        <taxon>Araneae</taxon>
        <taxon>Araneomorphae</taxon>
        <taxon>Entelegynae</taxon>
        <taxon>Araneoidea</taxon>
        <taxon>Araneidae</taxon>
        <taxon>Araneus</taxon>
    </lineage>
</organism>